<sequence>MDRSRPCPKLDIIITPSADITRLWNTFRPVDCAFLQLIIGDLPLLADSPVDWTLLRTAISFWDTQRAVFSFHGTELAPTVEDYAALLQQSMPIHDIVVLYAPEFNLVGARMRTPKQTRLGSIHLPVGMRDGRG</sequence>
<proteinExistence type="predicted"/>
<dbReference type="Proteomes" id="UP000197138">
    <property type="component" value="Unassembled WGS sequence"/>
</dbReference>
<dbReference type="EMBL" id="MTKT01001966">
    <property type="protein sequence ID" value="OWM82737.1"/>
    <property type="molecule type" value="Genomic_DNA"/>
</dbReference>
<comment type="caution">
    <text evidence="1">The sequence shown here is derived from an EMBL/GenBank/DDBJ whole genome shotgun (WGS) entry which is preliminary data.</text>
</comment>
<evidence type="ECO:0000313" key="2">
    <source>
        <dbReference type="Proteomes" id="UP000197138"/>
    </source>
</evidence>
<name>A0A218XCR6_PUNGR</name>
<protein>
    <submittedName>
        <fullName evidence="1">Uncharacterized protein</fullName>
    </submittedName>
</protein>
<accession>A0A218XCR6</accession>
<evidence type="ECO:0000313" key="1">
    <source>
        <dbReference type="EMBL" id="OWM82737.1"/>
    </source>
</evidence>
<reference evidence="2" key="1">
    <citation type="journal article" date="2017" name="Plant J.">
        <title>The pomegranate (Punica granatum L.) genome and the genomics of punicalagin biosynthesis.</title>
        <authorList>
            <person name="Qin G."/>
            <person name="Xu C."/>
            <person name="Ming R."/>
            <person name="Tang H."/>
            <person name="Guyot R."/>
            <person name="Kramer E.M."/>
            <person name="Hu Y."/>
            <person name="Yi X."/>
            <person name="Qi Y."/>
            <person name="Xu X."/>
            <person name="Gao Z."/>
            <person name="Pan H."/>
            <person name="Jian J."/>
            <person name="Tian Y."/>
            <person name="Yue Z."/>
            <person name="Xu Y."/>
        </authorList>
    </citation>
    <scope>NUCLEOTIDE SEQUENCE [LARGE SCALE GENOMIC DNA]</scope>
    <source>
        <strain evidence="2">cv. Dabenzi</strain>
    </source>
</reference>
<dbReference type="AlphaFoldDB" id="A0A218XCR6"/>
<organism evidence="1 2">
    <name type="scientific">Punica granatum</name>
    <name type="common">Pomegranate</name>
    <dbReference type="NCBI Taxonomy" id="22663"/>
    <lineage>
        <taxon>Eukaryota</taxon>
        <taxon>Viridiplantae</taxon>
        <taxon>Streptophyta</taxon>
        <taxon>Embryophyta</taxon>
        <taxon>Tracheophyta</taxon>
        <taxon>Spermatophyta</taxon>
        <taxon>Magnoliopsida</taxon>
        <taxon>eudicotyledons</taxon>
        <taxon>Gunneridae</taxon>
        <taxon>Pentapetalae</taxon>
        <taxon>rosids</taxon>
        <taxon>malvids</taxon>
        <taxon>Myrtales</taxon>
        <taxon>Lythraceae</taxon>
        <taxon>Punica</taxon>
    </lineage>
</organism>
<gene>
    <name evidence="1" type="ORF">CDL15_Pgr024887</name>
</gene>